<protein>
    <recommendedName>
        <fullName evidence="9">Xylanolytic transcriptional activator regulatory domain-containing protein</fullName>
    </recommendedName>
</protein>
<gene>
    <name evidence="10" type="ORF">LTR09_006549</name>
</gene>
<evidence type="ECO:0000313" key="11">
    <source>
        <dbReference type="Proteomes" id="UP001271007"/>
    </source>
</evidence>
<dbReference type="PANTHER" id="PTHR47782:SF12">
    <property type="entry name" value="ZN(II)2CYS6 TRANSCRIPTION FACTOR (EUROFUNG)"/>
    <property type="match status" value="1"/>
</dbReference>
<evidence type="ECO:0000259" key="9">
    <source>
        <dbReference type="SMART" id="SM00906"/>
    </source>
</evidence>
<feature type="domain" description="Xylanolytic transcriptional activator regulatory" evidence="9">
    <location>
        <begin position="68"/>
        <end position="140"/>
    </location>
</feature>
<evidence type="ECO:0000256" key="2">
    <source>
        <dbReference type="ARBA" id="ARBA00022723"/>
    </source>
</evidence>
<evidence type="ECO:0000256" key="1">
    <source>
        <dbReference type="ARBA" id="ARBA00004123"/>
    </source>
</evidence>
<dbReference type="AlphaFoldDB" id="A0AAJ0G7Q1"/>
<keyword evidence="8" id="KW-0732">Signal</keyword>
<keyword evidence="4" id="KW-0805">Transcription regulation</keyword>
<feature type="signal peptide" evidence="8">
    <location>
        <begin position="1"/>
        <end position="21"/>
    </location>
</feature>
<keyword evidence="2" id="KW-0479">Metal-binding</keyword>
<accession>A0AAJ0G7Q1</accession>
<dbReference type="GO" id="GO:0045944">
    <property type="term" value="P:positive regulation of transcription by RNA polymerase II"/>
    <property type="evidence" value="ECO:0007669"/>
    <property type="project" value="TreeGrafter"/>
</dbReference>
<proteinExistence type="predicted"/>
<dbReference type="GO" id="GO:0005634">
    <property type="term" value="C:nucleus"/>
    <property type="evidence" value="ECO:0007669"/>
    <property type="project" value="UniProtKB-SubCell"/>
</dbReference>
<evidence type="ECO:0000313" key="10">
    <source>
        <dbReference type="EMBL" id="KAK3052339.1"/>
    </source>
</evidence>
<organism evidence="10 11">
    <name type="scientific">Extremus antarcticus</name>
    <dbReference type="NCBI Taxonomy" id="702011"/>
    <lineage>
        <taxon>Eukaryota</taxon>
        <taxon>Fungi</taxon>
        <taxon>Dikarya</taxon>
        <taxon>Ascomycota</taxon>
        <taxon>Pezizomycotina</taxon>
        <taxon>Dothideomycetes</taxon>
        <taxon>Dothideomycetidae</taxon>
        <taxon>Mycosphaerellales</taxon>
        <taxon>Extremaceae</taxon>
        <taxon>Extremus</taxon>
    </lineage>
</organism>
<dbReference type="GO" id="GO:0008270">
    <property type="term" value="F:zinc ion binding"/>
    <property type="evidence" value="ECO:0007669"/>
    <property type="project" value="InterPro"/>
</dbReference>
<comment type="subcellular location">
    <subcellularLocation>
        <location evidence="1">Nucleus</location>
    </subcellularLocation>
</comment>
<dbReference type="GO" id="GO:0006351">
    <property type="term" value="P:DNA-templated transcription"/>
    <property type="evidence" value="ECO:0007669"/>
    <property type="project" value="InterPro"/>
</dbReference>
<dbReference type="InterPro" id="IPR052202">
    <property type="entry name" value="Yeast_MetPath_Reg"/>
</dbReference>
<dbReference type="GO" id="GO:0000981">
    <property type="term" value="F:DNA-binding transcription factor activity, RNA polymerase II-specific"/>
    <property type="evidence" value="ECO:0007669"/>
    <property type="project" value="TreeGrafter"/>
</dbReference>
<comment type="caution">
    <text evidence="10">The sequence shown here is derived from an EMBL/GenBank/DDBJ whole genome shotgun (WGS) entry which is preliminary data.</text>
</comment>
<dbReference type="Pfam" id="PF04082">
    <property type="entry name" value="Fungal_trans"/>
    <property type="match status" value="1"/>
</dbReference>
<dbReference type="SMART" id="SM00906">
    <property type="entry name" value="Fungal_trans"/>
    <property type="match status" value="1"/>
</dbReference>
<evidence type="ECO:0000256" key="8">
    <source>
        <dbReference type="SAM" id="SignalP"/>
    </source>
</evidence>
<dbReference type="InterPro" id="IPR007219">
    <property type="entry name" value="XnlR_reg_dom"/>
</dbReference>
<evidence type="ECO:0000256" key="5">
    <source>
        <dbReference type="ARBA" id="ARBA00023125"/>
    </source>
</evidence>
<evidence type="ECO:0000256" key="3">
    <source>
        <dbReference type="ARBA" id="ARBA00022833"/>
    </source>
</evidence>
<keyword evidence="11" id="KW-1185">Reference proteome</keyword>
<sequence length="357" mass="40587">MLRIWMVLAIGSTAHSSITLAEELYSRRYYDKATTYFEPSMGYGDIVALEAIMLQVSFSFFNQLGPNTWFLVGTAARLALGMGLHCDAAYQALSELDRVRKKRLFFSIYMMDRLVSITLGRPFAIPEDDIDVTPFAIESFEPLDNDPGVPRSFLCQLPMAVTAHILRLRKIANDIATRVYCKRIVSRCSTGDRQEILQSLHRDLVEWRQSVPFPLPNLYLRVPQGCMSWYDLNFYTHLITLYRPSPLFPTLDVSRLNVLAEAAAMAVRHADSMHMQKRLSFNWLNMLTLYNAVVALVYSVTVQPQDIATAIERSRAIDDLELARGLFTILSHKFSAATTIGNMVEQIIDRYKSMSSS</sequence>
<evidence type="ECO:0000256" key="7">
    <source>
        <dbReference type="ARBA" id="ARBA00023242"/>
    </source>
</evidence>
<feature type="chain" id="PRO_5042617500" description="Xylanolytic transcriptional activator regulatory domain-containing protein" evidence="8">
    <location>
        <begin position="22"/>
        <end position="357"/>
    </location>
</feature>
<dbReference type="PANTHER" id="PTHR47782">
    <property type="entry name" value="ZN(II)2CYS6 TRANSCRIPTION FACTOR (EUROFUNG)-RELATED"/>
    <property type="match status" value="1"/>
</dbReference>
<dbReference type="GO" id="GO:0043565">
    <property type="term" value="F:sequence-specific DNA binding"/>
    <property type="evidence" value="ECO:0007669"/>
    <property type="project" value="TreeGrafter"/>
</dbReference>
<keyword evidence="6" id="KW-0804">Transcription</keyword>
<dbReference type="EMBL" id="JAWDJX010000021">
    <property type="protein sequence ID" value="KAK3052339.1"/>
    <property type="molecule type" value="Genomic_DNA"/>
</dbReference>
<reference evidence="10" key="1">
    <citation type="submission" date="2023-04" db="EMBL/GenBank/DDBJ databases">
        <title>Black Yeasts Isolated from many extreme environments.</title>
        <authorList>
            <person name="Coleine C."/>
            <person name="Stajich J.E."/>
            <person name="Selbmann L."/>
        </authorList>
    </citation>
    <scope>NUCLEOTIDE SEQUENCE</scope>
    <source>
        <strain evidence="10">CCFEE 5312</strain>
    </source>
</reference>
<keyword evidence="5" id="KW-0238">DNA-binding</keyword>
<name>A0AAJ0G7Q1_9PEZI</name>
<keyword evidence="7" id="KW-0539">Nucleus</keyword>
<evidence type="ECO:0000256" key="6">
    <source>
        <dbReference type="ARBA" id="ARBA00023163"/>
    </source>
</evidence>
<keyword evidence="3" id="KW-0862">Zinc</keyword>
<dbReference type="Proteomes" id="UP001271007">
    <property type="component" value="Unassembled WGS sequence"/>
</dbReference>
<evidence type="ECO:0000256" key="4">
    <source>
        <dbReference type="ARBA" id="ARBA00023015"/>
    </source>
</evidence>
<dbReference type="CDD" id="cd12148">
    <property type="entry name" value="fungal_TF_MHR"/>
    <property type="match status" value="1"/>
</dbReference>